<evidence type="ECO:0000256" key="3">
    <source>
        <dbReference type="ARBA" id="ARBA00022723"/>
    </source>
</evidence>
<keyword evidence="4" id="KW-0560">Oxidoreductase</keyword>
<evidence type="ECO:0000313" key="7">
    <source>
        <dbReference type="EMBL" id="MBC5636827.1"/>
    </source>
</evidence>
<dbReference type="RefSeq" id="WP_186869542.1">
    <property type="nucleotide sequence ID" value="NZ_JACOOL010000005.1"/>
</dbReference>
<dbReference type="PANTHER" id="PTHR24302:SF15">
    <property type="entry name" value="FATTY-ACID PEROXYGENASE"/>
    <property type="match status" value="1"/>
</dbReference>
<evidence type="ECO:0000256" key="4">
    <source>
        <dbReference type="ARBA" id="ARBA00023002"/>
    </source>
</evidence>
<evidence type="ECO:0000256" key="2">
    <source>
        <dbReference type="ARBA" id="ARBA00022617"/>
    </source>
</evidence>
<name>A0A923L5G7_9BACI</name>
<keyword evidence="5 6" id="KW-0408">Iron</keyword>
<evidence type="ECO:0000313" key="8">
    <source>
        <dbReference type="Proteomes" id="UP000637359"/>
    </source>
</evidence>
<dbReference type="AlphaFoldDB" id="A0A923L5G7"/>
<gene>
    <name evidence="7" type="ORF">H8S33_08360</name>
</gene>
<dbReference type="GO" id="GO:0016705">
    <property type="term" value="F:oxidoreductase activity, acting on paired donors, with incorporation or reduction of molecular oxygen"/>
    <property type="evidence" value="ECO:0007669"/>
    <property type="project" value="InterPro"/>
</dbReference>
<dbReference type="InterPro" id="IPR050705">
    <property type="entry name" value="Cytochrome_P450_3A"/>
</dbReference>
<comment type="similarity">
    <text evidence="1">Belongs to the cytochrome P450 family.</text>
</comment>
<comment type="cofactor">
    <cofactor evidence="6">
        <name>heme</name>
        <dbReference type="ChEBI" id="CHEBI:30413"/>
    </cofactor>
</comment>
<feature type="binding site" description="axial binding residue" evidence="6">
    <location>
        <position position="366"/>
    </location>
    <ligand>
        <name>heme</name>
        <dbReference type="ChEBI" id="CHEBI:30413"/>
    </ligand>
    <ligandPart>
        <name>Fe</name>
        <dbReference type="ChEBI" id="CHEBI:18248"/>
    </ligandPart>
</feature>
<sequence>MPYREQIPIDTGIDNTVKLLLEGYNYITNRRNQFGRDIFETRLLGGQKAICVAGKDAVNMFYDEKKLIRQGAAPKRLRQTLFGEHAIQTMDGESHRHRKELFMSLMTSERLDDIKTIMRKHLERASEKWVKQQEVVLYSEMCQLLTKVACEWAGVPLKENEWSKRANELEAMFDSAGALGGRHWKGRNARNFAESWLKGLVQDVRNNAIEVPQNTALYKMAWYQDKDGVLLHDQIVAVELLNILRPIAAIAVYITFGALALYEHPAEKEKLQTKPSVYFELFVQEVRRYYPFFPVLVARVRDDFLWNGHDFRKGNLVLLDIYGTNHHPDIWEYPDMFDPERFKDRDDNLYDFIPQGGGDYYRGHRCPGEWLTIDLMKETMDFLINHVEYEVPKQDLRFSMRRFPSLPKSRFIIHHIRQKNG</sequence>
<keyword evidence="3 6" id="KW-0479">Metal-binding</keyword>
<dbReference type="InterPro" id="IPR002401">
    <property type="entry name" value="Cyt_P450_E_grp-I"/>
</dbReference>
<dbReference type="GO" id="GO:0020037">
    <property type="term" value="F:heme binding"/>
    <property type="evidence" value="ECO:0007669"/>
    <property type="project" value="InterPro"/>
</dbReference>
<comment type="caution">
    <text evidence="7">The sequence shown here is derived from an EMBL/GenBank/DDBJ whole genome shotgun (WGS) entry which is preliminary data.</text>
</comment>
<evidence type="ECO:0000256" key="5">
    <source>
        <dbReference type="ARBA" id="ARBA00023004"/>
    </source>
</evidence>
<evidence type="ECO:0000256" key="1">
    <source>
        <dbReference type="ARBA" id="ARBA00010617"/>
    </source>
</evidence>
<dbReference type="CDD" id="cd11067">
    <property type="entry name" value="CYP152"/>
    <property type="match status" value="1"/>
</dbReference>
<evidence type="ECO:0000256" key="6">
    <source>
        <dbReference type="PIRSR" id="PIRSR602401-1"/>
    </source>
</evidence>
<dbReference type="Gene3D" id="1.10.630.10">
    <property type="entry name" value="Cytochrome P450"/>
    <property type="match status" value="1"/>
</dbReference>
<dbReference type="SUPFAM" id="SSF48264">
    <property type="entry name" value="Cytochrome P450"/>
    <property type="match status" value="1"/>
</dbReference>
<dbReference type="EMBL" id="JACOOL010000005">
    <property type="protein sequence ID" value="MBC5636827.1"/>
    <property type="molecule type" value="Genomic_DNA"/>
</dbReference>
<dbReference type="InterPro" id="IPR001128">
    <property type="entry name" value="Cyt_P450"/>
</dbReference>
<organism evidence="7 8">
    <name type="scientific">Ornithinibacillus hominis</name>
    <dbReference type="NCBI Taxonomy" id="2763055"/>
    <lineage>
        <taxon>Bacteria</taxon>
        <taxon>Bacillati</taxon>
        <taxon>Bacillota</taxon>
        <taxon>Bacilli</taxon>
        <taxon>Bacillales</taxon>
        <taxon>Bacillaceae</taxon>
        <taxon>Ornithinibacillus</taxon>
    </lineage>
</organism>
<keyword evidence="8" id="KW-1185">Reference proteome</keyword>
<dbReference type="Pfam" id="PF00067">
    <property type="entry name" value="p450"/>
    <property type="match status" value="1"/>
</dbReference>
<dbReference type="PANTHER" id="PTHR24302">
    <property type="entry name" value="CYTOCHROME P450 FAMILY 3"/>
    <property type="match status" value="1"/>
</dbReference>
<dbReference type="Proteomes" id="UP000637359">
    <property type="component" value="Unassembled WGS sequence"/>
</dbReference>
<dbReference type="GO" id="GO:0004497">
    <property type="term" value="F:monooxygenase activity"/>
    <property type="evidence" value="ECO:0007669"/>
    <property type="project" value="InterPro"/>
</dbReference>
<dbReference type="PRINTS" id="PR00463">
    <property type="entry name" value="EP450I"/>
</dbReference>
<dbReference type="InterPro" id="IPR036396">
    <property type="entry name" value="Cyt_P450_sf"/>
</dbReference>
<protein>
    <submittedName>
        <fullName evidence="7">Cytochrome P450</fullName>
    </submittedName>
</protein>
<reference evidence="7" key="1">
    <citation type="submission" date="2020-08" db="EMBL/GenBank/DDBJ databases">
        <title>Genome public.</title>
        <authorList>
            <person name="Liu C."/>
            <person name="Sun Q."/>
        </authorList>
    </citation>
    <scope>NUCLEOTIDE SEQUENCE</scope>
    <source>
        <strain evidence="7">BX22</strain>
    </source>
</reference>
<proteinExistence type="inferred from homology"/>
<accession>A0A923L5G7</accession>
<keyword evidence="2 6" id="KW-0349">Heme</keyword>
<dbReference type="GO" id="GO:0005506">
    <property type="term" value="F:iron ion binding"/>
    <property type="evidence" value="ECO:0007669"/>
    <property type="project" value="InterPro"/>
</dbReference>